<dbReference type="PROSITE" id="PS51318">
    <property type="entry name" value="TAT"/>
    <property type="match status" value="1"/>
</dbReference>
<evidence type="ECO:0000313" key="1">
    <source>
        <dbReference type="EMBL" id="OWQ52325.1"/>
    </source>
</evidence>
<protein>
    <recommendedName>
        <fullName evidence="3">Dehydrogenase</fullName>
    </recommendedName>
</protein>
<organism evidence="1 2">
    <name type="scientific">Stenotrophomonas maltophilia</name>
    <name type="common">Pseudomonas maltophilia</name>
    <name type="synonym">Xanthomonas maltophilia</name>
    <dbReference type="NCBI Taxonomy" id="40324"/>
    <lineage>
        <taxon>Bacteria</taxon>
        <taxon>Pseudomonadati</taxon>
        <taxon>Pseudomonadota</taxon>
        <taxon>Gammaproteobacteria</taxon>
        <taxon>Lysobacterales</taxon>
        <taxon>Lysobacteraceae</taxon>
        <taxon>Stenotrophomonas</taxon>
        <taxon>Stenotrophomonas maltophilia group</taxon>
    </lineage>
</organism>
<evidence type="ECO:0008006" key="3">
    <source>
        <dbReference type="Google" id="ProtNLM"/>
    </source>
</evidence>
<dbReference type="OrthoDB" id="6162173at2"/>
<dbReference type="InterPro" id="IPR024651">
    <property type="entry name" value="FAD-SLDH_ssu"/>
</dbReference>
<comment type="caution">
    <text evidence="1">The sequence shown here is derived from an EMBL/GenBank/DDBJ whole genome shotgun (WGS) entry which is preliminary data.</text>
</comment>
<dbReference type="EMBL" id="NIVS01000032">
    <property type="protein sequence ID" value="OWQ52325.1"/>
    <property type="molecule type" value="Genomic_DNA"/>
</dbReference>
<sequence length="181" mass="18733">MSIPEGLDDNRRGQGLTRRGFLLAVGSVSLLAACRDKAAPRTTEAAPAPVAKADPAFLDLSRALTGKNDLDPATADRIEKAFATLQPDLHAQFPALVTLAGQVSGAQALVDAAGDAKPAALAIITAWYTGTVGKGVHAVTVSYRDALMQRCVDDGLSPPTYVQGGPAWWTAAPPAPIRAHA</sequence>
<dbReference type="InterPro" id="IPR006311">
    <property type="entry name" value="TAT_signal"/>
</dbReference>
<dbReference type="Proteomes" id="UP000198157">
    <property type="component" value="Unassembled WGS sequence"/>
</dbReference>
<accession>A0A246HKU4</accession>
<dbReference type="Pfam" id="PF12318">
    <property type="entry name" value="FAD-SLDH"/>
    <property type="match status" value="1"/>
</dbReference>
<gene>
    <name evidence="1" type="ORF">CEE60_13485</name>
</gene>
<dbReference type="AlphaFoldDB" id="A0A246HKU4"/>
<proteinExistence type="predicted"/>
<evidence type="ECO:0000313" key="2">
    <source>
        <dbReference type="Proteomes" id="UP000198157"/>
    </source>
</evidence>
<reference evidence="1 2" key="1">
    <citation type="submission" date="2017-06" db="EMBL/GenBank/DDBJ databases">
        <authorList>
            <person name="Kim H.J."/>
            <person name="Triplett B.A."/>
        </authorList>
    </citation>
    <scope>NUCLEOTIDE SEQUENCE [LARGE SCALE GENOMIC DNA]</scope>
    <source>
        <strain evidence="1 2">13146</strain>
    </source>
</reference>
<name>A0A246HKU4_STEMA</name>